<dbReference type="InterPro" id="IPR042100">
    <property type="entry name" value="Bug_dom1"/>
</dbReference>
<dbReference type="SUPFAM" id="SSF53850">
    <property type="entry name" value="Periplasmic binding protein-like II"/>
    <property type="match status" value="1"/>
</dbReference>
<dbReference type="Gene3D" id="3.40.190.10">
    <property type="entry name" value="Periplasmic binding protein-like II"/>
    <property type="match status" value="1"/>
</dbReference>
<dbReference type="PANTHER" id="PTHR42928">
    <property type="entry name" value="TRICARBOXYLATE-BINDING PROTEIN"/>
    <property type="match status" value="1"/>
</dbReference>
<comment type="caution">
    <text evidence="3">The sequence shown here is derived from an EMBL/GenBank/DDBJ whole genome shotgun (WGS) entry which is preliminary data.</text>
</comment>
<name>A0A5C7G3N6_9BURK</name>
<comment type="similarity">
    <text evidence="1">Belongs to the UPF0065 (bug) family.</text>
</comment>
<proteinExistence type="inferred from homology"/>
<dbReference type="PANTHER" id="PTHR42928:SF5">
    <property type="entry name" value="BLR1237 PROTEIN"/>
    <property type="match status" value="1"/>
</dbReference>
<reference evidence="3 4" key="1">
    <citation type="submission" date="2019-08" db="EMBL/GenBank/DDBJ databases">
        <title>Massilia golmudensis sp. nov., isolated from sand in the Qinghai-Tibetan Plateau.</title>
        <authorList>
            <person name="Zhang B."/>
        </authorList>
    </citation>
    <scope>NUCLEOTIDE SEQUENCE [LARGE SCALE GENOMIC DNA]</scope>
    <source>
        <strain evidence="3 4">GEM5</strain>
    </source>
</reference>
<feature type="chain" id="PRO_5022790389" evidence="2">
    <location>
        <begin position="25"/>
        <end position="324"/>
    </location>
</feature>
<evidence type="ECO:0000256" key="2">
    <source>
        <dbReference type="SAM" id="SignalP"/>
    </source>
</evidence>
<dbReference type="PIRSF" id="PIRSF017082">
    <property type="entry name" value="YflP"/>
    <property type="match status" value="1"/>
</dbReference>
<dbReference type="Gene3D" id="3.40.190.150">
    <property type="entry name" value="Bordetella uptake gene, domain 1"/>
    <property type="match status" value="1"/>
</dbReference>
<sequence>MQWSATKTFLALALALAPPAPAHAAPADAQPLHMIVPLAPGTTADLAARLFGRHFSQALGRPVVVENQPAASGVPATAQIVRGARDGSVLGMVASNHVINRAMGKALPFDPLTGVAPITVIGSFPLVLVAVPSLPVAGAQDLIALARARPGVLNYGSGGTGSLLHLAVELLRAEAGGFDVQHVPYNGTAQMTADLLRQQVQFGFLSVTVATPLIRSGKLRALGVSTRERSALLPRVPTLAEQGLPGYSFDAWLALVAPAGLPPQLVARYHALAQEALASTEVRDALARQGMTFIGNSPAQAAAFLASEMDKHTALVRQSGAALE</sequence>
<protein>
    <submittedName>
        <fullName evidence="3">Tripartite tricarboxylate transporter substrate binding protein</fullName>
    </submittedName>
</protein>
<dbReference type="EMBL" id="VPFD01000012">
    <property type="protein sequence ID" value="TXF99565.1"/>
    <property type="molecule type" value="Genomic_DNA"/>
</dbReference>
<keyword evidence="4" id="KW-1185">Reference proteome</keyword>
<feature type="signal peptide" evidence="2">
    <location>
        <begin position="1"/>
        <end position="24"/>
    </location>
</feature>
<dbReference type="Proteomes" id="UP000321413">
    <property type="component" value="Unassembled WGS sequence"/>
</dbReference>
<dbReference type="AlphaFoldDB" id="A0A5C7G3N6"/>
<evidence type="ECO:0000313" key="4">
    <source>
        <dbReference type="Proteomes" id="UP000321413"/>
    </source>
</evidence>
<evidence type="ECO:0000313" key="3">
    <source>
        <dbReference type="EMBL" id="TXF99565.1"/>
    </source>
</evidence>
<dbReference type="Pfam" id="PF03401">
    <property type="entry name" value="TctC"/>
    <property type="match status" value="1"/>
</dbReference>
<keyword evidence="2" id="KW-0732">Signal</keyword>
<gene>
    <name evidence="3" type="ORF">FVD38_12140</name>
</gene>
<evidence type="ECO:0000256" key="1">
    <source>
        <dbReference type="ARBA" id="ARBA00006987"/>
    </source>
</evidence>
<dbReference type="InterPro" id="IPR005064">
    <property type="entry name" value="BUG"/>
</dbReference>
<organism evidence="3 4">
    <name type="scientific">Massilia arenae</name>
    <dbReference type="NCBI Taxonomy" id="2603288"/>
    <lineage>
        <taxon>Bacteria</taxon>
        <taxon>Pseudomonadati</taxon>
        <taxon>Pseudomonadota</taxon>
        <taxon>Betaproteobacteria</taxon>
        <taxon>Burkholderiales</taxon>
        <taxon>Oxalobacteraceae</taxon>
        <taxon>Telluria group</taxon>
        <taxon>Massilia</taxon>
    </lineage>
</organism>
<accession>A0A5C7G3N6</accession>